<feature type="domain" description="PH" evidence="1">
    <location>
        <begin position="12"/>
        <end position="131"/>
    </location>
</feature>
<dbReference type="Gene3D" id="2.30.29.30">
    <property type="entry name" value="Pleckstrin-homology domain (PH domain)/Phosphotyrosine-binding domain (PTB)"/>
    <property type="match status" value="1"/>
</dbReference>
<organism evidence="2 3">
    <name type="scientific">Silurus asotus</name>
    <name type="common">Amur catfish</name>
    <name type="synonym">Parasilurus asotus</name>
    <dbReference type="NCBI Taxonomy" id="30991"/>
    <lineage>
        <taxon>Eukaryota</taxon>
        <taxon>Metazoa</taxon>
        <taxon>Chordata</taxon>
        <taxon>Craniata</taxon>
        <taxon>Vertebrata</taxon>
        <taxon>Euteleostomi</taxon>
        <taxon>Actinopterygii</taxon>
        <taxon>Neopterygii</taxon>
        <taxon>Teleostei</taxon>
        <taxon>Ostariophysi</taxon>
        <taxon>Siluriformes</taxon>
        <taxon>Siluridae</taxon>
        <taxon>Silurus</taxon>
    </lineage>
</organism>
<dbReference type="PROSITE" id="PS50003">
    <property type="entry name" value="PH_DOMAIN"/>
    <property type="match status" value="1"/>
</dbReference>
<evidence type="ECO:0000259" key="1">
    <source>
        <dbReference type="PROSITE" id="PS50003"/>
    </source>
</evidence>
<dbReference type="SUPFAM" id="SSF50729">
    <property type="entry name" value="PH domain-like"/>
    <property type="match status" value="1"/>
</dbReference>
<keyword evidence="3" id="KW-1185">Reference proteome</keyword>
<dbReference type="PANTHER" id="PTHR47014">
    <property type="entry name" value="PLECKSTRIN HOMOLOGY DOMAIN-CONTAINING FAMILY S MEMBER 1"/>
    <property type="match status" value="1"/>
</dbReference>
<sequence>NARFYQVPANIEEVRSGYMYKSPSEHLMKAVKSWKRRYFVLSKNPENHYELKFFKDENKREKPMGTINIYQITLLFRQMKSDSIWSWIQKNFKCSATCVLYMKVAAREYFLIGENSSEMDEWFDAIFKALNTQIFIQPDREVPLTKPTRSMSEPLSVTWHDQDLSEEQEQKATELIAGRQSAPESFNSQYCHTGHYDYPKKFQMKPSQVSYSLTQTLIPTIITYIHKIIAFSLQSLDTDEDEDDEIKVDKECETKEDSSIYMHMKNVMKGNSVSENTFLPLNNDNATAPNRQILQTSEIPFTPVKEICISHDELRNSVVFSEKAGKIRVSSWSHTQFSGLFQEGDQILAINDLRTDSLVALQTYLRKLTKDQASVHVRLQ</sequence>
<evidence type="ECO:0000313" key="3">
    <source>
        <dbReference type="Proteomes" id="UP001205998"/>
    </source>
</evidence>
<dbReference type="Pfam" id="PF00169">
    <property type="entry name" value="PH"/>
    <property type="match status" value="1"/>
</dbReference>
<dbReference type="InterPro" id="IPR042986">
    <property type="entry name" value="PLEKHS1"/>
</dbReference>
<dbReference type="InterPro" id="IPR001849">
    <property type="entry name" value="PH_domain"/>
</dbReference>
<dbReference type="Proteomes" id="UP001205998">
    <property type="component" value="Unassembled WGS sequence"/>
</dbReference>
<dbReference type="AlphaFoldDB" id="A0AAD5FN79"/>
<reference evidence="2" key="1">
    <citation type="submission" date="2018-07" db="EMBL/GenBank/DDBJ databases">
        <title>Comparative genomics of catfishes provides insights into carnivory and benthic adaptation.</title>
        <authorList>
            <person name="Zhang Y."/>
            <person name="Wang D."/>
            <person name="Peng Z."/>
            <person name="Zheng S."/>
            <person name="Shao F."/>
            <person name="Tao W."/>
        </authorList>
    </citation>
    <scope>NUCLEOTIDE SEQUENCE</scope>
    <source>
        <strain evidence="2">Chongqing</strain>
    </source>
</reference>
<feature type="non-terminal residue" evidence="2">
    <location>
        <position position="1"/>
    </location>
</feature>
<gene>
    <name evidence="2" type="ORF">C0J50_17092</name>
</gene>
<accession>A0AAD5FN79</accession>
<dbReference type="InterPro" id="IPR011993">
    <property type="entry name" value="PH-like_dom_sf"/>
</dbReference>
<evidence type="ECO:0000313" key="2">
    <source>
        <dbReference type="EMBL" id="KAI5623305.1"/>
    </source>
</evidence>
<proteinExistence type="predicted"/>
<name>A0AAD5FN79_SILAS</name>
<protein>
    <recommendedName>
        <fullName evidence="1">PH domain-containing protein</fullName>
    </recommendedName>
</protein>
<dbReference type="PANTHER" id="PTHR47014:SF1">
    <property type="entry name" value="PLECKSTRIN HOMOLOGY DOMAIN-CONTAINING FAMILY S MEMBER 1"/>
    <property type="match status" value="1"/>
</dbReference>
<comment type="caution">
    <text evidence="2">The sequence shown here is derived from an EMBL/GenBank/DDBJ whole genome shotgun (WGS) entry which is preliminary data.</text>
</comment>
<dbReference type="SMART" id="SM00233">
    <property type="entry name" value="PH"/>
    <property type="match status" value="1"/>
</dbReference>
<feature type="non-terminal residue" evidence="2">
    <location>
        <position position="380"/>
    </location>
</feature>
<dbReference type="EMBL" id="MU551603">
    <property type="protein sequence ID" value="KAI5623305.1"/>
    <property type="molecule type" value="Genomic_DNA"/>
</dbReference>